<dbReference type="RefSeq" id="WP_115108167.1">
    <property type="nucleotide sequence ID" value="NZ_QHKS01000034.1"/>
</dbReference>
<dbReference type="Gene3D" id="1.20.1250.20">
    <property type="entry name" value="MFS general substrate transporter like domains"/>
    <property type="match status" value="2"/>
</dbReference>
<comment type="caution">
    <text evidence="7">The sequence shown here is derived from an EMBL/GenBank/DDBJ whole genome shotgun (WGS) entry which is preliminary data.</text>
</comment>
<feature type="transmembrane region" description="Helical" evidence="5">
    <location>
        <begin position="105"/>
        <end position="123"/>
    </location>
</feature>
<comment type="subcellular location">
    <subcellularLocation>
        <location evidence="1">Membrane</location>
        <topology evidence="1">Multi-pass membrane protein</topology>
    </subcellularLocation>
</comment>
<dbReference type="PROSITE" id="PS50850">
    <property type="entry name" value="MFS"/>
    <property type="match status" value="1"/>
</dbReference>
<dbReference type="EMBL" id="QHKS01000034">
    <property type="protein sequence ID" value="RDJ98456.1"/>
    <property type="molecule type" value="Genomic_DNA"/>
</dbReference>
<dbReference type="AlphaFoldDB" id="A0A370MYR3"/>
<feature type="transmembrane region" description="Helical" evidence="5">
    <location>
        <begin position="274"/>
        <end position="293"/>
    </location>
</feature>
<evidence type="ECO:0000256" key="3">
    <source>
        <dbReference type="ARBA" id="ARBA00022989"/>
    </source>
</evidence>
<reference evidence="8" key="1">
    <citation type="submission" date="2018-05" db="EMBL/GenBank/DDBJ databases">
        <authorList>
            <person name="Feng T."/>
        </authorList>
    </citation>
    <scope>NUCLEOTIDE SEQUENCE [LARGE SCALE GENOMIC DNA]</scope>
    <source>
        <strain evidence="8">S27</strain>
    </source>
</reference>
<dbReference type="Proteomes" id="UP000254875">
    <property type="component" value="Unassembled WGS sequence"/>
</dbReference>
<feature type="domain" description="Major facilitator superfamily (MFS) profile" evidence="6">
    <location>
        <begin position="207"/>
        <end position="384"/>
    </location>
</feature>
<gene>
    <name evidence="7" type="ORF">DLM46_33405</name>
</gene>
<dbReference type="PANTHER" id="PTHR23514">
    <property type="entry name" value="BYPASS OF STOP CODON PROTEIN 6"/>
    <property type="match status" value="1"/>
</dbReference>
<feature type="transmembrane region" description="Helical" evidence="5">
    <location>
        <begin position="330"/>
        <end position="353"/>
    </location>
</feature>
<dbReference type="OrthoDB" id="9810941at2"/>
<dbReference type="GO" id="GO:0022857">
    <property type="term" value="F:transmembrane transporter activity"/>
    <property type="evidence" value="ECO:0007669"/>
    <property type="project" value="InterPro"/>
</dbReference>
<organism evidence="7 8">
    <name type="scientific">Paraburkholderia lacunae</name>
    <dbReference type="NCBI Taxonomy" id="2211104"/>
    <lineage>
        <taxon>Bacteria</taxon>
        <taxon>Pseudomonadati</taxon>
        <taxon>Pseudomonadota</taxon>
        <taxon>Betaproteobacteria</taxon>
        <taxon>Burkholderiales</taxon>
        <taxon>Burkholderiaceae</taxon>
        <taxon>Paraburkholderia</taxon>
    </lineage>
</organism>
<dbReference type="Pfam" id="PF07690">
    <property type="entry name" value="MFS_1"/>
    <property type="match status" value="1"/>
</dbReference>
<evidence type="ECO:0000313" key="8">
    <source>
        <dbReference type="Proteomes" id="UP000254875"/>
    </source>
</evidence>
<dbReference type="InterPro" id="IPR020846">
    <property type="entry name" value="MFS_dom"/>
</dbReference>
<evidence type="ECO:0000256" key="1">
    <source>
        <dbReference type="ARBA" id="ARBA00004141"/>
    </source>
</evidence>
<evidence type="ECO:0000256" key="5">
    <source>
        <dbReference type="SAM" id="Phobius"/>
    </source>
</evidence>
<dbReference type="InterPro" id="IPR036259">
    <property type="entry name" value="MFS_trans_sf"/>
</dbReference>
<evidence type="ECO:0000256" key="4">
    <source>
        <dbReference type="ARBA" id="ARBA00023136"/>
    </source>
</evidence>
<dbReference type="InterPro" id="IPR051788">
    <property type="entry name" value="MFS_Transporter"/>
</dbReference>
<keyword evidence="2 5" id="KW-0812">Transmembrane</keyword>
<sequence>MPSDLALRRTSFSTRQTATRAIFLVAGYGRASWAPLVPFVKARIGLDDGQLGLLLLCLGAGSMAAMPFAGGLAARFGCRAVITLATVVLCATLPALAFVDDVRSEICALTLFGMSAGVVDVAMNFQAIEVERESGRSIMSGFHAFYSVGGIGGAAGASLLLTAGLSHSASTIVATLLMVVALCYAYPALIAEPQTSQATLFAVPRGIVLVLSVFTFIVFLAESAVLDWSGVFLTAERGMSHAYAGYGYAAFAATMTAGRLMGDRMVGRLGRTRIVIAGSLCAAAGFALTAFATSWAVDLLGYALVGAGCSNIAPVLFSSVGKQKRMPTSAAVAAMTTIGYCGIFVGPALIGAIARYTTLASAFLAVVVLLAVIGASARTVLREA</sequence>
<proteinExistence type="predicted"/>
<dbReference type="CDD" id="cd17393">
    <property type="entry name" value="MFS_MosC_like"/>
    <property type="match status" value="1"/>
</dbReference>
<feature type="transmembrane region" description="Helical" evidence="5">
    <location>
        <begin position="52"/>
        <end position="73"/>
    </location>
</feature>
<feature type="transmembrane region" description="Helical" evidence="5">
    <location>
        <begin position="299"/>
        <end position="318"/>
    </location>
</feature>
<dbReference type="PANTHER" id="PTHR23514:SF13">
    <property type="entry name" value="INNER MEMBRANE PROTEIN YBJJ"/>
    <property type="match status" value="1"/>
</dbReference>
<dbReference type="InterPro" id="IPR011701">
    <property type="entry name" value="MFS"/>
</dbReference>
<feature type="transmembrane region" description="Helical" evidence="5">
    <location>
        <begin position="241"/>
        <end position="262"/>
    </location>
</feature>
<keyword evidence="4 5" id="KW-0472">Membrane</keyword>
<dbReference type="SUPFAM" id="SSF103473">
    <property type="entry name" value="MFS general substrate transporter"/>
    <property type="match status" value="1"/>
</dbReference>
<keyword evidence="8" id="KW-1185">Reference proteome</keyword>
<keyword evidence="3 5" id="KW-1133">Transmembrane helix</keyword>
<protein>
    <submittedName>
        <fullName evidence="7">MFS transporter</fullName>
    </submittedName>
</protein>
<dbReference type="GO" id="GO:0016020">
    <property type="term" value="C:membrane"/>
    <property type="evidence" value="ECO:0007669"/>
    <property type="project" value="UniProtKB-SubCell"/>
</dbReference>
<evidence type="ECO:0000256" key="2">
    <source>
        <dbReference type="ARBA" id="ARBA00022692"/>
    </source>
</evidence>
<feature type="transmembrane region" description="Helical" evidence="5">
    <location>
        <begin position="80"/>
        <end position="99"/>
    </location>
</feature>
<accession>A0A370MYR3</accession>
<feature type="transmembrane region" description="Helical" evidence="5">
    <location>
        <begin position="171"/>
        <end position="190"/>
    </location>
</feature>
<feature type="transmembrane region" description="Helical" evidence="5">
    <location>
        <begin position="21"/>
        <end position="40"/>
    </location>
</feature>
<feature type="transmembrane region" description="Helical" evidence="5">
    <location>
        <begin position="202"/>
        <end position="221"/>
    </location>
</feature>
<feature type="transmembrane region" description="Helical" evidence="5">
    <location>
        <begin position="144"/>
        <end position="165"/>
    </location>
</feature>
<evidence type="ECO:0000313" key="7">
    <source>
        <dbReference type="EMBL" id="RDJ98456.1"/>
    </source>
</evidence>
<feature type="transmembrane region" description="Helical" evidence="5">
    <location>
        <begin position="359"/>
        <end position="381"/>
    </location>
</feature>
<evidence type="ECO:0000259" key="6">
    <source>
        <dbReference type="PROSITE" id="PS50850"/>
    </source>
</evidence>
<name>A0A370MYR3_9BURK</name>